<dbReference type="AlphaFoldDB" id="A0AAE3FWL5"/>
<dbReference type="InterPro" id="IPR045396">
    <property type="entry name" value="DUF6517"/>
</dbReference>
<keyword evidence="2" id="KW-1185">Reference proteome</keyword>
<dbReference type="Pfam" id="PF20127">
    <property type="entry name" value="DUF6517"/>
    <property type="match status" value="1"/>
</dbReference>
<reference evidence="1" key="1">
    <citation type="journal article" date="2022" name="Syst. Appl. Microbiol.">
        <title>Natronocalculus amylovorans gen. nov., sp. nov., and Natranaeroarchaeum aerophilus sp. nov., dominant culturable amylolytic natronoarchaea from hypersaline soda lakes in southwestern Siberia.</title>
        <authorList>
            <person name="Sorokin D.Y."/>
            <person name="Elcheninov A.G."/>
            <person name="Khizhniak T.V."/>
            <person name="Koenen M."/>
            <person name="Bale N.J."/>
            <person name="Damste J.S.S."/>
            <person name="Kublanov I.V."/>
        </authorList>
    </citation>
    <scope>NUCLEOTIDE SEQUENCE</scope>
    <source>
        <strain evidence="1">AArc-St2</strain>
    </source>
</reference>
<protein>
    <submittedName>
        <fullName evidence="1">DUF6517 family protein</fullName>
    </submittedName>
</protein>
<comment type="caution">
    <text evidence="1">The sequence shown here is derived from an EMBL/GenBank/DDBJ whole genome shotgun (WGS) entry which is preliminary data.</text>
</comment>
<dbReference type="RefSeq" id="WP_250583440.1">
    <property type="nucleotide sequence ID" value="NZ_JAKRVX010000002.1"/>
</dbReference>
<dbReference type="Proteomes" id="UP001203207">
    <property type="component" value="Unassembled WGS sequence"/>
</dbReference>
<evidence type="ECO:0000313" key="2">
    <source>
        <dbReference type="Proteomes" id="UP001203207"/>
    </source>
</evidence>
<evidence type="ECO:0000313" key="1">
    <source>
        <dbReference type="EMBL" id="MCL9816510.1"/>
    </source>
</evidence>
<organism evidence="1 2">
    <name type="scientific">Natronocalculus amylovorans</name>
    <dbReference type="NCBI Taxonomy" id="2917812"/>
    <lineage>
        <taxon>Archaea</taxon>
        <taxon>Methanobacteriati</taxon>
        <taxon>Methanobacteriota</taxon>
        <taxon>Stenosarchaea group</taxon>
        <taxon>Halobacteria</taxon>
        <taxon>Halobacteriales</taxon>
        <taxon>Haloferacaceae</taxon>
        <taxon>Natronocalculus</taxon>
    </lineage>
</organism>
<gene>
    <name evidence="1" type="ORF">AArcSt2_06075</name>
</gene>
<accession>A0AAE3FWL5</accession>
<reference evidence="1" key="2">
    <citation type="submission" date="2022-02" db="EMBL/GenBank/DDBJ databases">
        <authorList>
            <person name="Elcheninov A.G."/>
            <person name="Sorokin D.Y."/>
            <person name="Kublanov I.V."/>
        </authorList>
    </citation>
    <scope>NUCLEOTIDE SEQUENCE</scope>
    <source>
        <strain evidence="1">AArc-St2</strain>
    </source>
</reference>
<proteinExistence type="predicted"/>
<dbReference type="EMBL" id="JAKRVX010000002">
    <property type="protein sequence ID" value="MCL9816510.1"/>
    <property type="molecule type" value="Genomic_DNA"/>
</dbReference>
<sequence>MDRRTFVSAAGGLGLLSTSGCIASATPRPPQILDELLEGGWELIEQEQDEVVNHSVAGQEIVATATTEVYHEAELAAALREKTLAQIDGQIAIFFASRVTIEPDLTNLPAGVGRDRILDEVETNAKQQFESELESAGIVDIEEAGEETVTVDTGEEASLQHYHGLFPFDSFSFAIREDNEVTIESDSLSVSGHLAVWHHDDSVLIAGGAYPSENFEETIDEELSSAISVTVEIDLGLDPTQYEDDLFELIRAVE</sequence>
<dbReference type="PROSITE" id="PS51257">
    <property type="entry name" value="PROKAR_LIPOPROTEIN"/>
    <property type="match status" value="1"/>
</dbReference>
<name>A0AAE3FWL5_9EURY</name>